<comment type="caution">
    <text evidence="6">The sequence shown here is derived from an EMBL/GenBank/DDBJ whole genome shotgun (WGS) entry which is preliminary data.</text>
</comment>
<dbReference type="Proteomes" id="UP000285908">
    <property type="component" value="Unassembled WGS sequence"/>
</dbReference>
<comment type="similarity">
    <text evidence="4">Belongs to the FlgA family.</text>
</comment>
<feature type="chain" id="PRO_5018817785" description="Flagella basal body P-ring formation protein FlgA" evidence="4">
    <location>
        <begin position="18"/>
        <end position="141"/>
    </location>
</feature>
<dbReference type="Gene3D" id="2.30.30.760">
    <property type="match status" value="1"/>
</dbReference>
<comment type="function">
    <text evidence="4">Involved in the assembly process of the P-ring formation. It may associate with FlgF on the rod constituting a structure essential for the P-ring assembly or may act as a modulator protein for the P-ring assembly.</text>
</comment>
<comment type="subcellular location">
    <subcellularLocation>
        <location evidence="1 4">Periplasm</location>
    </subcellularLocation>
</comment>
<keyword evidence="3 4" id="KW-0574">Periplasm</keyword>
<dbReference type="RefSeq" id="WP_127906627.1">
    <property type="nucleotide sequence ID" value="NZ_RQXX01000003.1"/>
</dbReference>
<dbReference type="OrthoDB" id="7619725at2"/>
<evidence type="ECO:0000256" key="4">
    <source>
        <dbReference type="RuleBase" id="RU362063"/>
    </source>
</evidence>
<keyword evidence="7" id="KW-1185">Reference proteome</keyword>
<evidence type="ECO:0000256" key="2">
    <source>
        <dbReference type="ARBA" id="ARBA00022729"/>
    </source>
</evidence>
<feature type="signal peptide" evidence="4">
    <location>
        <begin position="1"/>
        <end position="17"/>
    </location>
</feature>
<dbReference type="InterPro" id="IPR039246">
    <property type="entry name" value="Flagellar_FlgA"/>
</dbReference>
<sequence length="141" mass="14669">MRRAALILALWPWPALAETVVAAQTVRPQTMIGPQHLSVVAADTPGTLSDPALAVGQEARVVLYAGRPIRPGDIGPPAIVDRNQIVQLAYSKGPLRIVAEGRALDRAGVGDAVRVMNLGSRSTVTGVVAEDGTIHVAGTLP</sequence>
<proteinExistence type="inferred from homology"/>
<organism evidence="6 7">
    <name type="scientific">Mesobaculum littorinae</name>
    <dbReference type="NCBI Taxonomy" id="2486419"/>
    <lineage>
        <taxon>Bacteria</taxon>
        <taxon>Pseudomonadati</taxon>
        <taxon>Pseudomonadota</taxon>
        <taxon>Alphaproteobacteria</taxon>
        <taxon>Rhodobacterales</taxon>
        <taxon>Roseobacteraceae</taxon>
        <taxon>Mesobaculum</taxon>
    </lineage>
</organism>
<dbReference type="PANTHER" id="PTHR36307">
    <property type="entry name" value="FLAGELLA BASAL BODY P-RING FORMATION PROTEIN FLGA"/>
    <property type="match status" value="1"/>
</dbReference>
<dbReference type="NCBIfam" id="TIGR03170">
    <property type="entry name" value="flgA_cterm"/>
    <property type="match status" value="1"/>
</dbReference>
<keyword evidence="4" id="KW-1005">Bacterial flagellum biogenesis</keyword>
<keyword evidence="6" id="KW-0966">Cell projection</keyword>
<dbReference type="Pfam" id="PF13144">
    <property type="entry name" value="ChapFlgA"/>
    <property type="match status" value="1"/>
</dbReference>
<dbReference type="AlphaFoldDB" id="A0A438AGY9"/>
<name>A0A438AGY9_9RHOB</name>
<accession>A0A438AGY9</accession>
<dbReference type="EMBL" id="RQXX01000003">
    <property type="protein sequence ID" value="RVV97962.1"/>
    <property type="molecule type" value="Genomic_DNA"/>
</dbReference>
<evidence type="ECO:0000256" key="3">
    <source>
        <dbReference type="ARBA" id="ARBA00022764"/>
    </source>
</evidence>
<dbReference type="PANTHER" id="PTHR36307:SF1">
    <property type="entry name" value="FLAGELLA BASAL BODY P-RING FORMATION PROTEIN FLGA"/>
    <property type="match status" value="1"/>
</dbReference>
<dbReference type="InterPro" id="IPR017585">
    <property type="entry name" value="SAF_FlgA"/>
</dbReference>
<evidence type="ECO:0000256" key="1">
    <source>
        <dbReference type="ARBA" id="ARBA00004418"/>
    </source>
</evidence>
<keyword evidence="6" id="KW-0282">Flagellum</keyword>
<dbReference type="InterPro" id="IPR013974">
    <property type="entry name" value="SAF"/>
</dbReference>
<dbReference type="GO" id="GO:0044780">
    <property type="term" value="P:bacterial-type flagellum assembly"/>
    <property type="evidence" value="ECO:0007669"/>
    <property type="project" value="InterPro"/>
</dbReference>
<evidence type="ECO:0000259" key="5">
    <source>
        <dbReference type="SMART" id="SM00858"/>
    </source>
</evidence>
<dbReference type="CDD" id="cd11614">
    <property type="entry name" value="SAF_CpaB_FlgA_like"/>
    <property type="match status" value="1"/>
</dbReference>
<feature type="domain" description="SAF" evidence="5">
    <location>
        <begin position="17"/>
        <end position="75"/>
    </location>
</feature>
<evidence type="ECO:0000313" key="6">
    <source>
        <dbReference type="EMBL" id="RVV97962.1"/>
    </source>
</evidence>
<keyword evidence="2 4" id="KW-0732">Signal</keyword>
<dbReference type="SMART" id="SM00858">
    <property type="entry name" value="SAF"/>
    <property type="match status" value="1"/>
</dbReference>
<protein>
    <recommendedName>
        <fullName evidence="4">Flagella basal body P-ring formation protein FlgA</fullName>
    </recommendedName>
</protein>
<evidence type="ECO:0000313" key="7">
    <source>
        <dbReference type="Proteomes" id="UP000285908"/>
    </source>
</evidence>
<reference evidence="6 7" key="1">
    <citation type="submission" date="2018-11" db="EMBL/GenBank/DDBJ databases">
        <title>Mesobaculum littorinae gen. nov., sp. nov., isolated from Littorina scabra that represents a novel genus of the order Rhodobacteraceae.</title>
        <authorList>
            <person name="Li F."/>
        </authorList>
    </citation>
    <scope>NUCLEOTIDE SEQUENCE [LARGE SCALE GENOMIC DNA]</scope>
    <source>
        <strain evidence="6 7">M0103</strain>
    </source>
</reference>
<dbReference type="GO" id="GO:0042597">
    <property type="term" value="C:periplasmic space"/>
    <property type="evidence" value="ECO:0007669"/>
    <property type="project" value="UniProtKB-SubCell"/>
</dbReference>
<gene>
    <name evidence="6" type="primary">flgA</name>
    <name evidence="6" type="ORF">EKE94_10870</name>
</gene>
<keyword evidence="6" id="KW-0969">Cilium</keyword>